<sequence length="102" mass="11144">SDSPPVSRFCHRATGHRRDGILIHEKDSVLLCSGPDRSNPPHVAKIMTLFSDPNSATGHRRDGILIHEKDSVLLCSGPDRSNPPHVAKIMTLFSDPNSGKCH</sequence>
<accession>A0A8T0DNH8</accession>
<keyword evidence="2" id="KW-1185">Reference proteome</keyword>
<dbReference type="Proteomes" id="UP000699462">
    <property type="component" value="Unassembled WGS sequence"/>
</dbReference>
<dbReference type="GO" id="GO:0003682">
    <property type="term" value="F:chromatin binding"/>
    <property type="evidence" value="ECO:0007669"/>
    <property type="project" value="TreeGrafter"/>
</dbReference>
<protein>
    <submittedName>
        <fullName evidence="1">Uncharacterized protein</fullName>
    </submittedName>
</protein>
<dbReference type="PANTHER" id="PTHR46576:SF1">
    <property type="entry name" value="BROMO ADJACENT HOMOLOGY DOMAIN-CONTAINING 1 PROTEIN"/>
    <property type="match status" value="1"/>
</dbReference>
<comment type="caution">
    <text evidence="1">The sequence shown here is derived from an EMBL/GenBank/DDBJ whole genome shotgun (WGS) entry which is preliminary data.</text>
</comment>
<dbReference type="InterPro" id="IPR053032">
    <property type="entry name" value="BAH_domain-containing"/>
</dbReference>
<feature type="non-terminal residue" evidence="1">
    <location>
        <position position="1"/>
    </location>
</feature>
<dbReference type="GO" id="GO:0005677">
    <property type="term" value="C:chromatin silencing complex"/>
    <property type="evidence" value="ECO:0007669"/>
    <property type="project" value="TreeGrafter"/>
</dbReference>
<evidence type="ECO:0000313" key="2">
    <source>
        <dbReference type="Proteomes" id="UP000699462"/>
    </source>
</evidence>
<dbReference type="GO" id="GO:0000976">
    <property type="term" value="F:transcription cis-regulatory region binding"/>
    <property type="evidence" value="ECO:0007669"/>
    <property type="project" value="TreeGrafter"/>
</dbReference>
<name>A0A8T0DNH8_9TREM</name>
<proteinExistence type="predicted"/>
<dbReference type="GO" id="GO:0045892">
    <property type="term" value="P:negative regulation of DNA-templated transcription"/>
    <property type="evidence" value="ECO:0007669"/>
    <property type="project" value="TreeGrafter"/>
</dbReference>
<dbReference type="PANTHER" id="PTHR46576">
    <property type="entry name" value="BROMO ADJACENT HOMOLOGY DOMAIN-CONTAINING 1 PROTEIN"/>
    <property type="match status" value="1"/>
</dbReference>
<dbReference type="AlphaFoldDB" id="A0A8T0DNH8"/>
<organism evidence="1 2">
    <name type="scientific">Paragonimus westermani</name>
    <dbReference type="NCBI Taxonomy" id="34504"/>
    <lineage>
        <taxon>Eukaryota</taxon>
        <taxon>Metazoa</taxon>
        <taxon>Spiralia</taxon>
        <taxon>Lophotrochozoa</taxon>
        <taxon>Platyhelminthes</taxon>
        <taxon>Trematoda</taxon>
        <taxon>Digenea</taxon>
        <taxon>Plagiorchiida</taxon>
        <taxon>Troglotremata</taxon>
        <taxon>Troglotrematidae</taxon>
        <taxon>Paragonimus</taxon>
    </lineage>
</organism>
<dbReference type="GO" id="GO:0031507">
    <property type="term" value="P:heterochromatin formation"/>
    <property type="evidence" value="ECO:0007669"/>
    <property type="project" value="TreeGrafter"/>
</dbReference>
<evidence type="ECO:0000313" key="1">
    <source>
        <dbReference type="EMBL" id="KAF8568267.1"/>
    </source>
</evidence>
<dbReference type="OrthoDB" id="1922186at2759"/>
<dbReference type="EMBL" id="JTDF01002952">
    <property type="protein sequence ID" value="KAF8568267.1"/>
    <property type="molecule type" value="Genomic_DNA"/>
</dbReference>
<gene>
    <name evidence="1" type="ORF">P879_03237</name>
</gene>
<reference evidence="1 2" key="1">
    <citation type="submission" date="2019-07" db="EMBL/GenBank/DDBJ databases">
        <title>Annotation for the trematode Paragonimus westermani.</title>
        <authorList>
            <person name="Choi Y.-J."/>
        </authorList>
    </citation>
    <scope>NUCLEOTIDE SEQUENCE [LARGE SCALE GENOMIC DNA]</scope>
    <source>
        <strain evidence="1">180907_Pwestermani</strain>
    </source>
</reference>